<reference evidence="3" key="3">
    <citation type="submission" date="2015-06" db="UniProtKB">
        <authorList>
            <consortium name="EnsemblMetazoa"/>
        </authorList>
    </citation>
    <scope>IDENTIFICATION</scope>
</reference>
<protein>
    <submittedName>
        <fullName evidence="2 3">Uncharacterized protein</fullName>
    </submittedName>
</protein>
<dbReference type="AlphaFoldDB" id="T1F7B1"/>
<name>T1F7B1_HELRO</name>
<accession>T1F7B1</accession>
<dbReference type="HOGENOM" id="CLU_2266611_0_0_1"/>
<dbReference type="KEGG" id="hro:HELRODRAFT_173851"/>
<organism evidence="3 4">
    <name type="scientific">Helobdella robusta</name>
    <name type="common">Californian leech</name>
    <dbReference type="NCBI Taxonomy" id="6412"/>
    <lineage>
        <taxon>Eukaryota</taxon>
        <taxon>Metazoa</taxon>
        <taxon>Spiralia</taxon>
        <taxon>Lophotrochozoa</taxon>
        <taxon>Annelida</taxon>
        <taxon>Clitellata</taxon>
        <taxon>Hirudinea</taxon>
        <taxon>Rhynchobdellida</taxon>
        <taxon>Glossiphoniidae</taxon>
        <taxon>Helobdella</taxon>
    </lineage>
</organism>
<evidence type="ECO:0000313" key="2">
    <source>
        <dbReference type="EMBL" id="ESO03006.1"/>
    </source>
</evidence>
<gene>
    <name evidence="3" type="primary">20204710</name>
    <name evidence="2" type="ORF">HELRODRAFT_173851</name>
</gene>
<dbReference type="EMBL" id="KB096676">
    <property type="protein sequence ID" value="ESO03006.1"/>
    <property type="molecule type" value="Genomic_DNA"/>
</dbReference>
<dbReference type="InParanoid" id="T1F7B1"/>
<reference evidence="4" key="1">
    <citation type="submission" date="2012-12" db="EMBL/GenBank/DDBJ databases">
        <authorList>
            <person name="Hellsten U."/>
            <person name="Grimwood J."/>
            <person name="Chapman J.A."/>
            <person name="Shapiro H."/>
            <person name="Aerts A."/>
            <person name="Otillar R.P."/>
            <person name="Terry A.Y."/>
            <person name="Boore J.L."/>
            <person name="Simakov O."/>
            <person name="Marletaz F."/>
            <person name="Cho S.-J."/>
            <person name="Edsinger-Gonzales E."/>
            <person name="Havlak P."/>
            <person name="Kuo D.-H."/>
            <person name="Larsson T."/>
            <person name="Lv J."/>
            <person name="Arendt D."/>
            <person name="Savage R."/>
            <person name="Osoegawa K."/>
            <person name="de Jong P."/>
            <person name="Lindberg D.R."/>
            <person name="Seaver E.C."/>
            <person name="Weisblat D.A."/>
            <person name="Putnam N.H."/>
            <person name="Grigoriev I.V."/>
            <person name="Rokhsar D.S."/>
        </authorList>
    </citation>
    <scope>NUCLEOTIDE SEQUENCE</scope>
</reference>
<dbReference type="EnsemblMetazoa" id="HelroT173851">
    <property type="protein sequence ID" value="HelroP173851"/>
    <property type="gene ID" value="HelroG173851"/>
</dbReference>
<evidence type="ECO:0000313" key="3">
    <source>
        <dbReference type="EnsemblMetazoa" id="HelroP173851"/>
    </source>
</evidence>
<dbReference type="GeneID" id="20204710"/>
<feature type="region of interest" description="Disordered" evidence="1">
    <location>
        <begin position="79"/>
        <end position="103"/>
    </location>
</feature>
<dbReference type="EMBL" id="AMQM01004749">
    <property type="status" value="NOT_ANNOTATED_CDS"/>
    <property type="molecule type" value="Genomic_DNA"/>
</dbReference>
<evidence type="ECO:0000256" key="1">
    <source>
        <dbReference type="SAM" id="MobiDB-lite"/>
    </source>
</evidence>
<evidence type="ECO:0000313" key="4">
    <source>
        <dbReference type="Proteomes" id="UP000015101"/>
    </source>
</evidence>
<reference evidence="2 4" key="2">
    <citation type="journal article" date="2013" name="Nature">
        <title>Insights into bilaterian evolution from three spiralian genomes.</title>
        <authorList>
            <person name="Simakov O."/>
            <person name="Marletaz F."/>
            <person name="Cho S.J."/>
            <person name="Edsinger-Gonzales E."/>
            <person name="Havlak P."/>
            <person name="Hellsten U."/>
            <person name="Kuo D.H."/>
            <person name="Larsson T."/>
            <person name="Lv J."/>
            <person name="Arendt D."/>
            <person name="Savage R."/>
            <person name="Osoegawa K."/>
            <person name="de Jong P."/>
            <person name="Grimwood J."/>
            <person name="Chapman J.A."/>
            <person name="Shapiro H."/>
            <person name="Aerts A."/>
            <person name="Otillar R.P."/>
            <person name="Terry A.Y."/>
            <person name="Boore J.L."/>
            <person name="Grigoriev I.V."/>
            <person name="Lindberg D.R."/>
            <person name="Seaver E.C."/>
            <person name="Weisblat D.A."/>
            <person name="Putnam N.H."/>
            <person name="Rokhsar D.S."/>
        </authorList>
    </citation>
    <scope>NUCLEOTIDE SEQUENCE</scope>
</reference>
<sequence>MVKAECQILAKCLDRLNLRCISSFFFMSTSLFIGFAHNHYEIPSTKYDTSNKSHSKHRLHNVQRAELLSAQQHISTTLISRNTDQSSNINMPQQQRYKSYQTL</sequence>
<dbReference type="RefSeq" id="XP_009018699.1">
    <property type="nucleotide sequence ID" value="XM_009020451.1"/>
</dbReference>
<proteinExistence type="predicted"/>
<dbReference type="CTD" id="20204710"/>
<keyword evidence="4" id="KW-1185">Reference proteome</keyword>
<dbReference type="Proteomes" id="UP000015101">
    <property type="component" value="Unassembled WGS sequence"/>
</dbReference>